<evidence type="ECO:0000259" key="1">
    <source>
        <dbReference type="Pfam" id="PF00534"/>
    </source>
</evidence>
<evidence type="ECO:0000313" key="3">
    <source>
        <dbReference type="EMBL" id="PTE20170.1"/>
    </source>
</evidence>
<organism evidence="3 4">
    <name type="scientific">Cereibacter changlensis JA139</name>
    <dbReference type="NCBI Taxonomy" id="1188249"/>
    <lineage>
        <taxon>Bacteria</taxon>
        <taxon>Pseudomonadati</taxon>
        <taxon>Pseudomonadota</taxon>
        <taxon>Alphaproteobacteria</taxon>
        <taxon>Rhodobacterales</taxon>
        <taxon>Paracoccaceae</taxon>
        <taxon>Cereibacter</taxon>
    </lineage>
</organism>
<dbReference type="Pfam" id="PF13439">
    <property type="entry name" value="Glyco_transf_4"/>
    <property type="match status" value="1"/>
</dbReference>
<protein>
    <submittedName>
        <fullName evidence="3">Colanic acid biosynthesis glycosyltransferase WcaL</fullName>
    </submittedName>
</protein>
<dbReference type="GO" id="GO:0016757">
    <property type="term" value="F:glycosyltransferase activity"/>
    <property type="evidence" value="ECO:0007669"/>
    <property type="project" value="TreeGrafter"/>
</dbReference>
<reference evidence="3 4" key="1">
    <citation type="submission" date="2018-03" db="EMBL/GenBank/DDBJ databases">
        <title>Cereibacter changlensis.</title>
        <authorList>
            <person name="Meyer T.E."/>
            <person name="Miller S."/>
            <person name="Lodha T."/>
            <person name="Gandham S."/>
            <person name="Chintalapati S."/>
            <person name="Chintalapati V.R."/>
        </authorList>
    </citation>
    <scope>NUCLEOTIDE SEQUENCE [LARGE SCALE GENOMIC DNA]</scope>
    <source>
        <strain evidence="3 4">JA139</strain>
    </source>
</reference>
<dbReference type="RefSeq" id="WP_107665393.1">
    <property type="nucleotide sequence ID" value="NZ_PZKG01000129.1"/>
</dbReference>
<dbReference type="Proteomes" id="UP000241010">
    <property type="component" value="Unassembled WGS sequence"/>
</dbReference>
<sequence>MRLCIVVDTYPRLSETFVQAQAEGLAARGHEVEVLCRESGASGQHGPIRIRRWWGLLAALNGPTERLGFGPRHKVRRALDRMEARYLSGFDVVLAHFGYEGARVAAVLSRLEKAPPLVTIYHGHDVATVIRNGAMSLYDQLFRVGALHLPVNAVFRQMLVDAGAPPERTLVHHMGIASGAFASAPRDWNARPLRILSVGRLTEKKGFAVAIAALERLAEDYPDLDWRYEIVGTGALQEPLRAQAESSAVAGRISFLGARPHAEVQRLLAAAHVFLLPSVTAANGDAEGVPVSLMEAMASGALTVSTDHSGIPELIEDGVTGFLAPERDIPALARRLAAAAHGDCPEGITRAAAEKVRQDFDADHQLLSLELLLSALPENQRTGQAAAWDIRYAP</sequence>
<dbReference type="OrthoDB" id="9790710at2"/>
<dbReference type="InterPro" id="IPR050194">
    <property type="entry name" value="Glycosyltransferase_grp1"/>
</dbReference>
<keyword evidence="4" id="KW-1185">Reference proteome</keyword>
<name>A0A2T4JQH6_9RHOB</name>
<dbReference type="InterPro" id="IPR028098">
    <property type="entry name" value="Glyco_trans_4-like_N"/>
</dbReference>
<dbReference type="AlphaFoldDB" id="A0A2T4JQH6"/>
<dbReference type="Gene3D" id="3.40.50.2000">
    <property type="entry name" value="Glycogen Phosphorylase B"/>
    <property type="match status" value="2"/>
</dbReference>
<dbReference type="PANTHER" id="PTHR45947:SF14">
    <property type="entry name" value="SLL1723 PROTEIN"/>
    <property type="match status" value="1"/>
</dbReference>
<dbReference type="SUPFAM" id="SSF53756">
    <property type="entry name" value="UDP-Glycosyltransferase/glycogen phosphorylase"/>
    <property type="match status" value="1"/>
</dbReference>
<evidence type="ECO:0000313" key="4">
    <source>
        <dbReference type="Proteomes" id="UP000241010"/>
    </source>
</evidence>
<feature type="domain" description="Glycosyltransferase subfamily 4-like N-terminal" evidence="2">
    <location>
        <begin position="15"/>
        <end position="176"/>
    </location>
</feature>
<dbReference type="EMBL" id="PZKG01000129">
    <property type="protein sequence ID" value="PTE20170.1"/>
    <property type="molecule type" value="Genomic_DNA"/>
</dbReference>
<dbReference type="PANTHER" id="PTHR45947">
    <property type="entry name" value="SULFOQUINOVOSYL TRANSFERASE SQD2"/>
    <property type="match status" value="1"/>
</dbReference>
<accession>A0A2T4JQH6</accession>
<gene>
    <name evidence="3" type="ORF">C5F48_18945</name>
</gene>
<keyword evidence="3" id="KW-0808">Transferase</keyword>
<proteinExistence type="predicted"/>
<feature type="domain" description="Glycosyl transferase family 1" evidence="1">
    <location>
        <begin position="188"/>
        <end position="341"/>
    </location>
</feature>
<evidence type="ECO:0000259" key="2">
    <source>
        <dbReference type="Pfam" id="PF13439"/>
    </source>
</evidence>
<comment type="caution">
    <text evidence="3">The sequence shown here is derived from an EMBL/GenBank/DDBJ whole genome shotgun (WGS) entry which is preliminary data.</text>
</comment>
<dbReference type="Pfam" id="PF00534">
    <property type="entry name" value="Glycos_transf_1"/>
    <property type="match status" value="1"/>
</dbReference>
<dbReference type="InterPro" id="IPR001296">
    <property type="entry name" value="Glyco_trans_1"/>
</dbReference>